<evidence type="ECO:0000313" key="1">
    <source>
        <dbReference type="EMBL" id="GBM09262.1"/>
    </source>
</evidence>
<dbReference type="Proteomes" id="UP000499080">
    <property type="component" value="Unassembled WGS sequence"/>
</dbReference>
<name>A0A4Y2CXQ6_ARAVE</name>
<reference evidence="1 2" key="1">
    <citation type="journal article" date="2019" name="Sci. Rep.">
        <title>Orb-weaving spider Araneus ventricosus genome elucidates the spidroin gene catalogue.</title>
        <authorList>
            <person name="Kono N."/>
            <person name="Nakamura H."/>
            <person name="Ohtoshi R."/>
            <person name="Moran D.A.P."/>
            <person name="Shinohara A."/>
            <person name="Yoshida Y."/>
            <person name="Fujiwara M."/>
            <person name="Mori M."/>
            <person name="Tomita M."/>
            <person name="Arakawa K."/>
        </authorList>
    </citation>
    <scope>NUCLEOTIDE SEQUENCE [LARGE SCALE GENOMIC DNA]</scope>
</reference>
<accession>A0A4Y2CXQ6</accession>
<proteinExistence type="predicted"/>
<gene>
    <name evidence="1" type="ORF">AVEN_59240_1</name>
</gene>
<protein>
    <submittedName>
        <fullName evidence="1">Uncharacterized protein</fullName>
    </submittedName>
</protein>
<sequence length="147" mass="16608">MDELRLRVRCMVMMISNTKIEENVLGDVFIFSGWRFPPSKTLPQDAINFGGERKARGCHNLHSSRVTMTTKQNSTTPAVPLPPCVRTSLLTMNSRESLHLPLAKKKRVGEGNLEERKLLVYGSIHTDLLGWPLSLRPPRKNAFQLNA</sequence>
<dbReference type="AlphaFoldDB" id="A0A4Y2CXQ6"/>
<dbReference type="EMBL" id="BGPR01000267">
    <property type="protein sequence ID" value="GBM09262.1"/>
    <property type="molecule type" value="Genomic_DNA"/>
</dbReference>
<keyword evidence="2" id="KW-1185">Reference proteome</keyword>
<organism evidence="1 2">
    <name type="scientific">Araneus ventricosus</name>
    <name type="common">Orbweaver spider</name>
    <name type="synonym">Epeira ventricosa</name>
    <dbReference type="NCBI Taxonomy" id="182803"/>
    <lineage>
        <taxon>Eukaryota</taxon>
        <taxon>Metazoa</taxon>
        <taxon>Ecdysozoa</taxon>
        <taxon>Arthropoda</taxon>
        <taxon>Chelicerata</taxon>
        <taxon>Arachnida</taxon>
        <taxon>Araneae</taxon>
        <taxon>Araneomorphae</taxon>
        <taxon>Entelegynae</taxon>
        <taxon>Araneoidea</taxon>
        <taxon>Araneidae</taxon>
        <taxon>Araneus</taxon>
    </lineage>
</organism>
<comment type="caution">
    <text evidence="1">The sequence shown here is derived from an EMBL/GenBank/DDBJ whole genome shotgun (WGS) entry which is preliminary data.</text>
</comment>
<evidence type="ECO:0000313" key="2">
    <source>
        <dbReference type="Proteomes" id="UP000499080"/>
    </source>
</evidence>